<dbReference type="EMBL" id="CP014687">
    <property type="protein sequence ID" value="AQT05783.1"/>
    <property type="molecule type" value="Genomic_DNA"/>
</dbReference>
<comment type="similarity">
    <text evidence="1">Belongs to the LysR transcriptional regulatory family.</text>
</comment>
<dbReference type="PROSITE" id="PS50931">
    <property type="entry name" value="HTH_LYSR"/>
    <property type="match status" value="1"/>
</dbReference>
<protein>
    <submittedName>
        <fullName evidence="6">LysR family transcriptional regulator</fullName>
    </submittedName>
</protein>
<dbReference type="Pfam" id="PF00126">
    <property type="entry name" value="HTH_1"/>
    <property type="match status" value="1"/>
</dbReference>
<proteinExistence type="inferred from homology"/>
<keyword evidence="4" id="KW-0804">Transcription</keyword>
<evidence type="ECO:0000313" key="6">
    <source>
        <dbReference type="EMBL" id="AQT05783.1"/>
    </source>
</evidence>
<dbReference type="InterPro" id="IPR000847">
    <property type="entry name" value="LysR_HTH_N"/>
</dbReference>
<accession>A0A1U9LH52</accession>
<keyword evidence="3" id="KW-0238">DNA-binding</keyword>
<dbReference type="GeneID" id="95618093"/>
<dbReference type="GO" id="GO:0043565">
    <property type="term" value="F:sequence-specific DNA binding"/>
    <property type="evidence" value="ECO:0007669"/>
    <property type="project" value="TreeGrafter"/>
</dbReference>
<dbReference type="GO" id="GO:0006351">
    <property type="term" value="P:DNA-templated transcription"/>
    <property type="evidence" value="ECO:0007669"/>
    <property type="project" value="TreeGrafter"/>
</dbReference>
<dbReference type="InterPro" id="IPR005119">
    <property type="entry name" value="LysR_subst-bd"/>
</dbReference>
<dbReference type="InterPro" id="IPR036388">
    <property type="entry name" value="WH-like_DNA-bd_sf"/>
</dbReference>
<dbReference type="GO" id="GO:0003700">
    <property type="term" value="F:DNA-binding transcription factor activity"/>
    <property type="evidence" value="ECO:0007669"/>
    <property type="project" value="InterPro"/>
</dbReference>
<evidence type="ECO:0000256" key="3">
    <source>
        <dbReference type="ARBA" id="ARBA00023125"/>
    </source>
</evidence>
<dbReference type="CDD" id="cd08422">
    <property type="entry name" value="PBP2_CrgA_like"/>
    <property type="match status" value="1"/>
</dbReference>
<dbReference type="Gene3D" id="1.10.10.10">
    <property type="entry name" value="Winged helix-like DNA-binding domain superfamily/Winged helix DNA-binding domain"/>
    <property type="match status" value="1"/>
</dbReference>
<reference evidence="6 7" key="1">
    <citation type="submission" date="2016-03" db="EMBL/GenBank/DDBJ databases">
        <title>Acetic acid bacteria sequencing.</title>
        <authorList>
            <person name="Brandt J."/>
            <person name="Jakob F."/>
            <person name="Vogel R.F."/>
        </authorList>
    </citation>
    <scope>NUCLEOTIDE SEQUENCE [LARGE SCALE GENOMIC DNA]</scope>
    <source>
        <strain evidence="6 7">TMW2.1084</strain>
    </source>
</reference>
<dbReference type="InterPro" id="IPR058163">
    <property type="entry name" value="LysR-type_TF_proteobact-type"/>
</dbReference>
<organism evidence="6 7">
    <name type="scientific">Acetobacter persici</name>
    <dbReference type="NCBI Taxonomy" id="1076596"/>
    <lineage>
        <taxon>Bacteria</taxon>
        <taxon>Pseudomonadati</taxon>
        <taxon>Pseudomonadota</taxon>
        <taxon>Alphaproteobacteria</taxon>
        <taxon>Acetobacterales</taxon>
        <taxon>Acetobacteraceae</taxon>
        <taxon>Acetobacter</taxon>
    </lineage>
</organism>
<evidence type="ECO:0000256" key="1">
    <source>
        <dbReference type="ARBA" id="ARBA00009437"/>
    </source>
</evidence>
<sequence>MVDRRDEMALLVAAVDQGSLSGAARLKSMSLPSVSRHLSALEERLGVRLLVRSTRALMLTDAGRSYYAAAKRLLAEIDDMEAELTAEDAAPVGRLQITGPTLFGRVHMLPLLADFLVQYPKLTLDVSLIDRPVNLMEEGIDIAVVVGEQPDSNIIARRLGAIRWVLAASPEYLSKRAQPSCVEDLSEHDGLIVSHYTNAATWILNSAGRSVTVRPKVRMRTNTLDGVVAAAVAGAGIALAPAWAVNDYVESGVLRILLPECEMPPRPIYALMTHQRLLASKIRVLLDYLVAQLASKNLHL</sequence>
<dbReference type="SUPFAM" id="SSF53850">
    <property type="entry name" value="Periplasmic binding protein-like II"/>
    <property type="match status" value="1"/>
</dbReference>
<evidence type="ECO:0000313" key="7">
    <source>
        <dbReference type="Proteomes" id="UP000189055"/>
    </source>
</evidence>
<dbReference type="AlphaFoldDB" id="A0A1U9LH52"/>
<dbReference type="InterPro" id="IPR036390">
    <property type="entry name" value="WH_DNA-bd_sf"/>
</dbReference>
<dbReference type="SUPFAM" id="SSF46785">
    <property type="entry name" value="Winged helix' DNA-binding domain"/>
    <property type="match status" value="1"/>
</dbReference>
<dbReference type="Gene3D" id="3.40.190.290">
    <property type="match status" value="1"/>
</dbReference>
<feature type="domain" description="HTH lysR-type" evidence="5">
    <location>
        <begin position="8"/>
        <end position="60"/>
    </location>
</feature>
<dbReference type="RefSeq" id="WP_077931513.1">
    <property type="nucleotide sequence ID" value="NZ_CP014687.1"/>
</dbReference>
<dbReference type="PANTHER" id="PTHR30537">
    <property type="entry name" value="HTH-TYPE TRANSCRIPTIONAL REGULATOR"/>
    <property type="match status" value="1"/>
</dbReference>
<gene>
    <name evidence="6" type="ORF">A0U91_14190</name>
</gene>
<name>A0A1U9LH52_9PROT</name>
<dbReference type="Pfam" id="PF03466">
    <property type="entry name" value="LysR_substrate"/>
    <property type="match status" value="1"/>
</dbReference>
<evidence type="ECO:0000256" key="2">
    <source>
        <dbReference type="ARBA" id="ARBA00023015"/>
    </source>
</evidence>
<evidence type="ECO:0000256" key="4">
    <source>
        <dbReference type="ARBA" id="ARBA00023163"/>
    </source>
</evidence>
<evidence type="ECO:0000259" key="5">
    <source>
        <dbReference type="PROSITE" id="PS50931"/>
    </source>
</evidence>
<dbReference type="KEGG" id="aper:A0U91_14190"/>
<dbReference type="Proteomes" id="UP000189055">
    <property type="component" value="Chromosome"/>
</dbReference>
<keyword evidence="2" id="KW-0805">Transcription regulation</keyword>
<dbReference type="PANTHER" id="PTHR30537:SF5">
    <property type="entry name" value="HTH-TYPE TRANSCRIPTIONAL ACTIVATOR TTDR-RELATED"/>
    <property type="match status" value="1"/>
</dbReference>
<dbReference type="FunFam" id="1.10.10.10:FF:000001">
    <property type="entry name" value="LysR family transcriptional regulator"/>
    <property type="match status" value="1"/>
</dbReference>
<dbReference type="STRING" id="1076596.A0U91_14190"/>